<name>A0AA36ED16_LACSI</name>
<evidence type="ECO:0000256" key="1">
    <source>
        <dbReference type="ARBA" id="ARBA00009861"/>
    </source>
</evidence>
<dbReference type="InterPro" id="IPR023213">
    <property type="entry name" value="CAT-like_dom_sf"/>
</dbReference>
<evidence type="ECO:0000313" key="3">
    <source>
        <dbReference type="Proteomes" id="UP001177003"/>
    </source>
</evidence>
<organism evidence="2 3">
    <name type="scientific">Lactuca saligna</name>
    <name type="common">Willowleaf lettuce</name>
    <dbReference type="NCBI Taxonomy" id="75948"/>
    <lineage>
        <taxon>Eukaryota</taxon>
        <taxon>Viridiplantae</taxon>
        <taxon>Streptophyta</taxon>
        <taxon>Embryophyta</taxon>
        <taxon>Tracheophyta</taxon>
        <taxon>Spermatophyta</taxon>
        <taxon>Magnoliopsida</taxon>
        <taxon>eudicotyledons</taxon>
        <taxon>Gunneridae</taxon>
        <taxon>Pentapetalae</taxon>
        <taxon>asterids</taxon>
        <taxon>campanulids</taxon>
        <taxon>Asterales</taxon>
        <taxon>Asteraceae</taxon>
        <taxon>Cichorioideae</taxon>
        <taxon>Cichorieae</taxon>
        <taxon>Lactucinae</taxon>
        <taxon>Lactuca</taxon>
    </lineage>
</organism>
<dbReference type="EMBL" id="OX465082">
    <property type="protein sequence ID" value="CAI9291729.1"/>
    <property type="molecule type" value="Genomic_DNA"/>
</dbReference>
<dbReference type="Pfam" id="PF02458">
    <property type="entry name" value="Transferase"/>
    <property type="match status" value="1"/>
</dbReference>
<dbReference type="GO" id="GO:0016747">
    <property type="term" value="F:acyltransferase activity, transferring groups other than amino-acyl groups"/>
    <property type="evidence" value="ECO:0007669"/>
    <property type="project" value="TreeGrafter"/>
</dbReference>
<gene>
    <name evidence="2" type="ORF">LSALG_LOCUS30849</name>
</gene>
<proteinExistence type="inferred from homology"/>
<dbReference type="Gene3D" id="3.30.559.10">
    <property type="entry name" value="Chloramphenicol acetyltransferase-like domain"/>
    <property type="match status" value="2"/>
</dbReference>
<evidence type="ECO:0000313" key="2">
    <source>
        <dbReference type="EMBL" id="CAI9291729.1"/>
    </source>
</evidence>
<sequence>MEAKLSNIRLSTVVPGEVTAANTIRRCTNADLAMKLHYIKGVYFFTKEAADGLIIFELKTAMSYLLSLYSTVAGRIRRRLENNRPFIKCNDSGIRVVEAESNTTVDEWVEMKCDVSELAYSGHVLGPDLEFSPLVSIQFTRFKCGGLSVGLSWSHILGDGLFASTFMNLWSKVIKGETLSQIPITIITNNTKIPVQEKTYAFRGVDLAENLWCNANNTKMVTFSLHISSKIVDMITSNANAKPFEALSAIIWKSLAKIREQLDPKIVTLCTYGSPKNESKAQRNDHFVSRVVVDFMVSEAKVTDLAQMITNKTLNDSVLIEDFVDGENKNSDVTFYGETLTFVNIQGANLYGFELKGHKPVFVNYMMAGSGNEGVILVLQGPENCSGVLVTMTLPRDEVISLKNELKNGWYIV</sequence>
<protein>
    <submittedName>
        <fullName evidence="2">Uncharacterized protein</fullName>
    </submittedName>
</protein>
<keyword evidence="3" id="KW-1185">Reference proteome</keyword>
<dbReference type="InterPro" id="IPR050317">
    <property type="entry name" value="Plant_Fungal_Acyltransferase"/>
</dbReference>
<dbReference type="PANTHER" id="PTHR31642">
    <property type="entry name" value="TRICHOTHECENE 3-O-ACETYLTRANSFERASE"/>
    <property type="match status" value="1"/>
</dbReference>
<reference evidence="2" key="1">
    <citation type="submission" date="2023-04" db="EMBL/GenBank/DDBJ databases">
        <authorList>
            <person name="Vijverberg K."/>
            <person name="Xiong W."/>
            <person name="Schranz E."/>
        </authorList>
    </citation>
    <scope>NUCLEOTIDE SEQUENCE</scope>
</reference>
<accession>A0AA36ED16</accession>
<comment type="similarity">
    <text evidence="1">Belongs to the plant acyltransferase family.</text>
</comment>
<dbReference type="Proteomes" id="UP001177003">
    <property type="component" value="Chromosome 6"/>
</dbReference>
<dbReference type="PANTHER" id="PTHR31642:SF259">
    <property type="entry name" value="PROTEIN ECERIFERUM 2"/>
    <property type="match status" value="1"/>
</dbReference>
<dbReference type="AlphaFoldDB" id="A0AA36ED16"/>